<comment type="caution">
    <text evidence="13">The sequence shown here is derived from an EMBL/GenBank/DDBJ whole genome shotgun (WGS) entry which is preliminary data.</text>
</comment>
<dbReference type="STRING" id="133385.A0A2T9Y9M9"/>
<evidence type="ECO:0000313" key="13">
    <source>
        <dbReference type="EMBL" id="PVU89048.1"/>
    </source>
</evidence>
<gene>
    <name evidence="13" type="ORF">BB561_005588</name>
</gene>
<evidence type="ECO:0000259" key="12">
    <source>
        <dbReference type="SMART" id="SM01144"/>
    </source>
</evidence>
<sequence>MSHSESAPAGVDYNLELVETSPAQILDTCIRQPCPNCKSQIKYFCYNCYFICPEISEHIPTINLPLKLHVFKHHQELSGKSTAIHAKILAGNTTCIINYPSEEGVSLDPAKCLLLYPGADAKTMQELQEEGKLAEYTDIIVIDGTWKQARGMICDESRPEHLAKHSLSQKNILHKAQKVTIQPRNTKFWRYQNMGPTHLATIEAIYFLYLEYQMATHKDIQNVDDLLFFYKYFYHLIQNRYASNSGMVYTSRHQKDYIKYENISN</sequence>
<keyword evidence="3" id="KW-0808">Transferase</keyword>
<name>A0A2T9Y9M9_9FUNG</name>
<evidence type="ECO:0000256" key="7">
    <source>
        <dbReference type="ARBA" id="ARBA00037050"/>
    </source>
</evidence>
<feature type="domain" description="DTW" evidence="12">
    <location>
        <begin position="41"/>
        <end position="242"/>
    </location>
</feature>
<evidence type="ECO:0000256" key="8">
    <source>
        <dbReference type="ARBA" id="ARBA00038290"/>
    </source>
</evidence>
<dbReference type="GO" id="GO:0016432">
    <property type="term" value="F:tRNA-uridine aminocarboxypropyltransferase activity"/>
    <property type="evidence" value="ECO:0007669"/>
    <property type="project" value="UniProtKB-EC"/>
</dbReference>
<dbReference type="Pfam" id="PF03942">
    <property type="entry name" value="DTW"/>
    <property type="match status" value="1"/>
</dbReference>
<evidence type="ECO:0000256" key="3">
    <source>
        <dbReference type="ARBA" id="ARBA00022679"/>
    </source>
</evidence>
<dbReference type="AlphaFoldDB" id="A0A2T9Y9M9"/>
<dbReference type="EMBL" id="MBFR01000343">
    <property type="protein sequence ID" value="PVU89048.1"/>
    <property type="molecule type" value="Genomic_DNA"/>
</dbReference>
<evidence type="ECO:0000256" key="1">
    <source>
        <dbReference type="ARBA" id="ARBA00004123"/>
    </source>
</evidence>
<reference evidence="13 14" key="1">
    <citation type="journal article" date="2018" name="MBio">
        <title>Comparative Genomics Reveals the Core Gene Toolbox for the Fungus-Insect Symbiosis.</title>
        <authorList>
            <person name="Wang Y."/>
            <person name="Stata M."/>
            <person name="Wang W."/>
            <person name="Stajich J.E."/>
            <person name="White M.M."/>
            <person name="Moncalvo J.M."/>
        </authorList>
    </citation>
    <scope>NUCLEOTIDE SEQUENCE [LARGE SCALE GENOMIC DNA]</scope>
    <source>
        <strain evidence="13 14">SWE-8-4</strain>
    </source>
</reference>
<dbReference type="Proteomes" id="UP000245383">
    <property type="component" value="Unassembled WGS sequence"/>
</dbReference>
<evidence type="ECO:0000256" key="10">
    <source>
        <dbReference type="ARBA" id="ARBA00042508"/>
    </source>
</evidence>
<dbReference type="PANTHER" id="PTHR15627">
    <property type="entry name" value="NATURAL KILLER CELL-SPECIFIC ANTIGEN KLIP1"/>
    <property type="match status" value="1"/>
</dbReference>
<comment type="subcellular location">
    <subcellularLocation>
        <location evidence="1">Nucleus</location>
    </subcellularLocation>
</comment>
<evidence type="ECO:0000313" key="14">
    <source>
        <dbReference type="Proteomes" id="UP000245383"/>
    </source>
</evidence>
<protein>
    <recommendedName>
        <fullName evidence="9">tRNA-uridine aminocarboxypropyltransferase 1</fullName>
        <ecNumber evidence="2">2.5.1.25</ecNumber>
    </recommendedName>
    <alternativeName>
        <fullName evidence="10">DTW domain-containing protein 1</fullName>
    </alternativeName>
</protein>
<evidence type="ECO:0000256" key="11">
    <source>
        <dbReference type="ARBA" id="ARBA00048718"/>
    </source>
</evidence>
<dbReference type="PANTHER" id="PTHR15627:SF8">
    <property type="entry name" value="TRNA-URIDINE AMINOCARBOXYPROPYLTRANSFERASE 1"/>
    <property type="match status" value="1"/>
</dbReference>
<keyword evidence="4" id="KW-0949">S-adenosyl-L-methionine</keyword>
<comment type="catalytic activity">
    <reaction evidence="11">
        <text>a uridine in tRNA + S-adenosyl-L-methionine = a 3-[(3S)-3-amino-3-carboxypropyl]uridine in tRNA + S-methyl-5'-thioadenosine + H(+)</text>
        <dbReference type="Rhea" id="RHEA:62432"/>
        <dbReference type="Rhea" id="RHEA-COMP:13339"/>
        <dbReference type="Rhea" id="RHEA-COMP:16092"/>
        <dbReference type="ChEBI" id="CHEBI:15378"/>
        <dbReference type="ChEBI" id="CHEBI:17509"/>
        <dbReference type="ChEBI" id="CHEBI:59789"/>
        <dbReference type="ChEBI" id="CHEBI:65315"/>
        <dbReference type="ChEBI" id="CHEBI:82930"/>
        <dbReference type="EC" id="2.5.1.25"/>
    </reaction>
</comment>
<dbReference type="GO" id="GO:0008033">
    <property type="term" value="P:tRNA processing"/>
    <property type="evidence" value="ECO:0007669"/>
    <property type="project" value="UniProtKB-KW"/>
</dbReference>
<dbReference type="OrthoDB" id="660555at2759"/>
<dbReference type="InterPro" id="IPR051521">
    <property type="entry name" value="tRNA_Mod/Golgi_Maint"/>
</dbReference>
<accession>A0A2T9Y9M9</accession>
<dbReference type="GO" id="GO:0005634">
    <property type="term" value="C:nucleus"/>
    <property type="evidence" value="ECO:0007669"/>
    <property type="project" value="UniProtKB-SubCell"/>
</dbReference>
<keyword evidence="5" id="KW-0819">tRNA processing</keyword>
<evidence type="ECO:0000256" key="5">
    <source>
        <dbReference type="ARBA" id="ARBA00022694"/>
    </source>
</evidence>
<keyword evidence="6" id="KW-0539">Nucleus</keyword>
<proteinExistence type="inferred from homology"/>
<comment type="function">
    <text evidence="7">Catalyzes the formation of 3-(3-amino-3-carboxypropyl)uridine (acp3U) at position 20 in the D-loop of several cytoplasmic tRNAs (acp3U(20)).</text>
</comment>
<dbReference type="InterPro" id="IPR005636">
    <property type="entry name" value="DTW"/>
</dbReference>
<evidence type="ECO:0000256" key="6">
    <source>
        <dbReference type="ARBA" id="ARBA00023242"/>
    </source>
</evidence>
<dbReference type="EC" id="2.5.1.25" evidence="2"/>
<comment type="similarity">
    <text evidence="8">Belongs to the TDD superfamily. DTWD1 family.</text>
</comment>
<organism evidence="13 14">
    <name type="scientific">Smittium simulii</name>
    <dbReference type="NCBI Taxonomy" id="133385"/>
    <lineage>
        <taxon>Eukaryota</taxon>
        <taxon>Fungi</taxon>
        <taxon>Fungi incertae sedis</taxon>
        <taxon>Zoopagomycota</taxon>
        <taxon>Kickxellomycotina</taxon>
        <taxon>Harpellomycetes</taxon>
        <taxon>Harpellales</taxon>
        <taxon>Legeriomycetaceae</taxon>
        <taxon>Smittium</taxon>
    </lineage>
</organism>
<dbReference type="SMART" id="SM01144">
    <property type="entry name" value="DTW"/>
    <property type="match status" value="1"/>
</dbReference>
<keyword evidence="14" id="KW-1185">Reference proteome</keyword>
<evidence type="ECO:0000256" key="4">
    <source>
        <dbReference type="ARBA" id="ARBA00022691"/>
    </source>
</evidence>
<evidence type="ECO:0000256" key="9">
    <source>
        <dbReference type="ARBA" id="ARBA00039242"/>
    </source>
</evidence>
<evidence type="ECO:0000256" key="2">
    <source>
        <dbReference type="ARBA" id="ARBA00012386"/>
    </source>
</evidence>